<keyword evidence="6 17" id="KW-0813">Transport</keyword>
<dbReference type="Pfam" id="PF01059">
    <property type="entry name" value="Oxidored_q5_N"/>
    <property type="match status" value="1"/>
</dbReference>
<feature type="transmembrane region" description="Helical" evidence="17">
    <location>
        <begin position="268"/>
        <end position="290"/>
    </location>
</feature>
<dbReference type="PANTHER" id="PTHR43507:SF20">
    <property type="entry name" value="NADH-UBIQUINONE OXIDOREDUCTASE CHAIN 4"/>
    <property type="match status" value="1"/>
</dbReference>
<proteinExistence type="inferred from homology"/>
<dbReference type="GO" id="GO:0042773">
    <property type="term" value="P:ATP synthesis coupled electron transport"/>
    <property type="evidence" value="ECO:0007669"/>
    <property type="project" value="InterPro"/>
</dbReference>
<evidence type="ECO:0000256" key="3">
    <source>
        <dbReference type="ARBA" id="ARBA00009025"/>
    </source>
</evidence>
<dbReference type="PANTHER" id="PTHR43507">
    <property type="entry name" value="NADH-UBIQUINONE OXIDOREDUCTASE CHAIN 4"/>
    <property type="match status" value="1"/>
</dbReference>
<comment type="subcellular location">
    <subcellularLocation>
        <location evidence="2 17">Mitochondrion membrane</location>
        <topology evidence="2 17">Multi-pass membrane protein</topology>
    </subcellularLocation>
</comment>
<evidence type="ECO:0000256" key="10">
    <source>
        <dbReference type="ARBA" id="ARBA00022982"/>
    </source>
</evidence>
<keyword evidence="13 17" id="KW-0830">Ubiquinone</keyword>
<evidence type="ECO:0000256" key="7">
    <source>
        <dbReference type="ARBA" id="ARBA00022660"/>
    </source>
</evidence>
<feature type="transmembrane region" description="Helical" evidence="17">
    <location>
        <begin position="241"/>
        <end position="261"/>
    </location>
</feature>
<feature type="transmembrane region" description="Helical" evidence="17">
    <location>
        <begin position="372"/>
        <end position="392"/>
    </location>
</feature>
<feature type="transmembrane region" description="Helical" evidence="17">
    <location>
        <begin position="142"/>
        <end position="163"/>
    </location>
</feature>
<dbReference type="PRINTS" id="PR01437">
    <property type="entry name" value="NUOXDRDTASE4"/>
</dbReference>
<evidence type="ECO:0000256" key="5">
    <source>
        <dbReference type="ARBA" id="ARBA00021006"/>
    </source>
</evidence>
<dbReference type="InterPro" id="IPR000260">
    <property type="entry name" value="NADH4_N"/>
</dbReference>
<evidence type="ECO:0000256" key="12">
    <source>
        <dbReference type="ARBA" id="ARBA00023027"/>
    </source>
</evidence>
<keyword evidence="9" id="KW-1278">Translocase</keyword>
<evidence type="ECO:0000256" key="6">
    <source>
        <dbReference type="ARBA" id="ARBA00022448"/>
    </source>
</evidence>
<sequence>MMKIIFYILFMIPLSFNRKYWLNQFSMFLLFMMFIIMYNYTLFFNNLSYMLGMDLLSFLMIILSIWICSLMLMASFKIKKMNNYYKLFNFMILILMMMLVLTFMCLDFFLFYIFFEISLIPTIFLILGWGYQPERLQAGIYLMFYTLFGSLPFMICLLNYYMINNSLFYLNLFYWENNLIYLLMLIVFLVKLPLFMLHLWLPKAHVEAPISGSMVLAGVMLKLGGYGILRLMLMFKFMKMNMLLINFSLIGSVIISLICLRQIDMKSLIAYSSVSHMGLMLSGLLTLNYWGILGSLVMMIAHGLCSSGLFCLANFSYERILSRSLFLNKGLLNLMPSMSMFWFMFSVCNMAAPPSLNLMGEILLINSLISYNKIFMISLMIMSFISAGYSLYMYSMSQHGMLNTSLFSFNMEICREYLLMILHFIPLNFMIL</sequence>
<evidence type="ECO:0000256" key="1">
    <source>
        <dbReference type="ARBA" id="ARBA00003257"/>
    </source>
</evidence>
<keyword evidence="14 17" id="KW-0496">Mitochondrion</keyword>
<gene>
    <name evidence="20" type="primary">ND4</name>
</gene>
<protein>
    <recommendedName>
        <fullName evidence="5 17">NADH-ubiquinone oxidoreductase chain 4</fullName>
        <ecNumber evidence="4 17">7.1.1.2</ecNumber>
    </recommendedName>
</protein>
<dbReference type="GO" id="GO:0048039">
    <property type="term" value="F:ubiquinone binding"/>
    <property type="evidence" value="ECO:0007669"/>
    <property type="project" value="TreeGrafter"/>
</dbReference>
<feature type="transmembrane region" description="Helical" evidence="17">
    <location>
        <begin position="110"/>
        <end position="130"/>
    </location>
</feature>
<comment type="function">
    <text evidence="1">Core subunit of the mitochondrial membrane respiratory chain NADH dehydrogenase (Complex I) that is believed to belong to the minimal assembly required for catalysis. Complex I functions in the transfer of electrons from NADH to the respiratory chain. The immediate electron acceptor for the enzyme is believed to be ubiquinone.</text>
</comment>
<keyword evidence="15 17" id="KW-0472">Membrane</keyword>
<dbReference type="EC" id="7.1.1.2" evidence="4 17"/>
<evidence type="ECO:0000256" key="15">
    <source>
        <dbReference type="ARBA" id="ARBA00023136"/>
    </source>
</evidence>
<dbReference type="GO" id="GO:0015990">
    <property type="term" value="P:electron transport coupled proton transport"/>
    <property type="evidence" value="ECO:0007669"/>
    <property type="project" value="TreeGrafter"/>
</dbReference>
<dbReference type="Pfam" id="PF00361">
    <property type="entry name" value="Proton_antipo_M"/>
    <property type="match status" value="1"/>
</dbReference>
<evidence type="ECO:0000256" key="17">
    <source>
        <dbReference type="RuleBase" id="RU003297"/>
    </source>
</evidence>
<dbReference type="InterPro" id="IPR003918">
    <property type="entry name" value="NADH_UbQ_OxRdtase"/>
</dbReference>
<comment type="function">
    <text evidence="17">Core subunit of the mitochondrial membrane respiratory chain NADH dehydrogenase (Complex I) which catalyzes electron transfer from NADH through the respiratory chain, using ubiquinone as an electron acceptor. Essential for the catalytic activity and assembly of complex I.</text>
</comment>
<evidence type="ECO:0000259" key="18">
    <source>
        <dbReference type="Pfam" id="PF00361"/>
    </source>
</evidence>
<name>A0A126TGR6_9COLE</name>
<evidence type="ECO:0000256" key="16">
    <source>
        <dbReference type="ARBA" id="ARBA00049551"/>
    </source>
</evidence>
<evidence type="ECO:0000256" key="13">
    <source>
        <dbReference type="ARBA" id="ARBA00023075"/>
    </source>
</evidence>
<keyword evidence="10 17" id="KW-0249">Electron transport</keyword>
<keyword evidence="11 17" id="KW-1133">Transmembrane helix</keyword>
<comment type="similarity">
    <text evidence="3 17">Belongs to the complex I subunit 4 family.</text>
</comment>
<feature type="transmembrane region" description="Helical" evidence="17">
    <location>
        <begin position="87"/>
        <end position="104"/>
    </location>
</feature>
<feature type="transmembrane region" description="Helical" evidence="17">
    <location>
        <begin position="21"/>
        <end position="43"/>
    </location>
</feature>
<evidence type="ECO:0000256" key="8">
    <source>
        <dbReference type="ARBA" id="ARBA00022692"/>
    </source>
</evidence>
<dbReference type="AlphaFoldDB" id="A0A126TGR6"/>
<keyword evidence="12 17" id="KW-0520">NAD</keyword>
<geneLocation type="mitochondrion" evidence="20"/>
<evidence type="ECO:0000256" key="2">
    <source>
        <dbReference type="ARBA" id="ARBA00004225"/>
    </source>
</evidence>
<comment type="catalytic activity">
    <reaction evidence="16 17">
        <text>a ubiquinone + NADH + 5 H(+)(in) = a ubiquinol + NAD(+) + 4 H(+)(out)</text>
        <dbReference type="Rhea" id="RHEA:29091"/>
        <dbReference type="Rhea" id="RHEA-COMP:9565"/>
        <dbReference type="Rhea" id="RHEA-COMP:9566"/>
        <dbReference type="ChEBI" id="CHEBI:15378"/>
        <dbReference type="ChEBI" id="CHEBI:16389"/>
        <dbReference type="ChEBI" id="CHEBI:17976"/>
        <dbReference type="ChEBI" id="CHEBI:57540"/>
        <dbReference type="ChEBI" id="CHEBI:57945"/>
        <dbReference type="EC" id="7.1.1.2"/>
    </reaction>
</comment>
<dbReference type="GO" id="GO:0031966">
    <property type="term" value="C:mitochondrial membrane"/>
    <property type="evidence" value="ECO:0007669"/>
    <property type="project" value="UniProtKB-SubCell"/>
</dbReference>
<dbReference type="GO" id="GO:0008137">
    <property type="term" value="F:NADH dehydrogenase (ubiquinone) activity"/>
    <property type="evidence" value="ECO:0007669"/>
    <property type="project" value="UniProtKB-UniRule"/>
</dbReference>
<organism evidence="20">
    <name type="scientific">Leiodidae sp. BMNH 1274772</name>
    <dbReference type="NCBI Taxonomy" id="1796522"/>
    <lineage>
        <taxon>Eukaryota</taxon>
        <taxon>Metazoa</taxon>
        <taxon>Ecdysozoa</taxon>
        <taxon>Arthropoda</taxon>
        <taxon>Hexapoda</taxon>
        <taxon>Insecta</taxon>
        <taxon>Pterygota</taxon>
        <taxon>Neoptera</taxon>
        <taxon>Endopterygota</taxon>
        <taxon>Coleoptera</taxon>
        <taxon>Polyphaga</taxon>
        <taxon>Staphyliniformia</taxon>
        <taxon>Leiodidae</taxon>
    </lineage>
</organism>
<feature type="transmembrane region" description="Helical" evidence="17">
    <location>
        <begin position="179"/>
        <end position="201"/>
    </location>
</feature>
<feature type="transmembrane region" description="Helical" evidence="17">
    <location>
        <begin position="213"/>
        <end position="235"/>
    </location>
</feature>
<accession>A0A126TGR6</accession>
<keyword evidence="7 17" id="KW-0679">Respiratory chain</keyword>
<dbReference type="GO" id="GO:0003954">
    <property type="term" value="F:NADH dehydrogenase activity"/>
    <property type="evidence" value="ECO:0007669"/>
    <property type="project" value="TreeGrafter"/>
</dbReference>
<evidence type="ECO:0000259" key="19">
    <source>
        <dbReference type="Pfam" id="PF01059"/>
    </source>
</evidence>
<evidence type="ECO:0000256" key="9">
    <source>
        <dbReference type="ARBA" id="ARBA00022967"/>
    </source>
</evidence>
<feature type="transmembrane region" description="Helical" evidence="17">
    <location>
        <begin position="296"/>
        <end position="318"/>
    </location>
</feature>
<feature type="transmembrane region" description="Helical" evidence="17">
    <location>
        <begin position="330"/>
        <end position="352"/>
    </location>
</feature>
<evidence type="ECO:0000256" key="11">
    <source>
        <dbReference type="ARBA" id="ARBA00022989"/>
    </source>
</evidence>
<dbReference type="EMBL" id="KT696272">
    <property type="protein sequence ID" value="AML26803.1"/>
    <property type="molecule type" value="Genomic_DNA"/>
</dbReference>
<reference evidence="20" key="1">
    <citation type="submission" date="2015-09" db="EMBL/GenBank/DDBJ databases">
        <title>Capturing the unknown biodiversity of arthropods in tropical forests using metagenomics.</title>
        <authorList>
            <person name="Andujar C."/>
            <person name="Creedy T.J."/>
            <person name="Garner B."/>
            <person name="Canty R."/>
            <person name="Warner H.B."/>
            <person name="Lipecki J."/>
            <person name="Crampton-Platt A."/>
            <person name="Gabrielli M."/>
            <person name="Croydon-Veleslavov I.A."/>
            <person name="Lim J.L."/>
            <person name="Linard B."/>
            <person name="Vogler A."/>
        </authorList>
    </citation>
    <scope>NUCLEOTIDE SEQUENCE</scope>
</reference>
<feature type="transmembrane region" description="Helical" evidence="17">
    <location>
        <begin position="55"/>
        <end position="75"/>
    </location>
</feature>
<dbReference type="InterPro" id="IPR001750">
    <property type="entry name" value="ND/Mrp_TM"/>
</dbReference>
<evidence type="ECO:0000313" key="20">
    <source>
        <dbReference type="EMBL" id="AML26803.1"/>
    </source>
</evidence>
<feature type="domain" description="NADH:quinone oxidoreductase/Mrp antiporter transmembrane" evidence="18">
    <location>
        <begin position="107"/>
        <end position="386"/>
    </location>
</feature>
<feature type="domain" description="NADH:ubiquinone oxidoreductase chain 4 N-terminal" evidence="19">
    <location>
        <begin position="1"/>
        <end position="102"/>
    </location>
</feature>
<evidence type="ECO:0000256" key="4">
    <source>
        <dbReference type="ARBA" id="ARBA00012944"/>
    </source>
</evidence>
<keyword evidence="8 17" id="KW-0812">Transmembrane</keyword>
<evidence type="ECO:0000256" key="14">
    <source>
        <dbReference type="ARBA" id="ARBA00023128"/>
    </source>
</evidence>